<dbReference type="GO" id="GO:0016740">
    <property type="term" value="F:transferase activity"/>
    <property type="evidence" value="ECO:0007669"/>
    <property type="project" value="UniProtKB-KW"/>
</dbReference>
<dbReference type="InterPro" id="IPR015424">
    <property type="entry name" value="PyrdxlP-dep_Trfase"/>
</dbReference>
<keyword evidence="7" id="KW-0663">Pyridoxal phosphate</keyword>
<dbReference type="GO" id="GO:0009000">
    <property type="term" value="F:selenocysteine lyase activity"/>
    <property type="evidence" value="ECO:0007669"/>
    <property type="project" value="UniProtKB-EC"/>
</dbReference>
<proteinExistence type="inferred from homology"/>
<reference evidence="16" key="1">
    <citation type="submission" date="2016-04" db="UniProtKB">
        <authorList>
            <consortium name="WormBaseParasite"/>
        </authorList>
    </citation>
    <scope>IDENTIFICATION</scope>
</reference>
<evidence type="ECO:0000313" key="15">
    <source>
        <dbReference type="Proteomes" id="UP000271162"/>
    </source>
</evidence>
<dbReference type="EMBL" id="UYSL01019858">
    <property type="protein sequence ID" value="VDL70681.1"/>
    <property type="molecule type" value="Genomic_DNA"/>
</dbReference>
<evidence type="ECO:0000256" key="9">
    <source>
        <dbReference type="ARBA" id="ARBA00037407"/>
    </source>
</evidence>
<keyword evidence="6" id="KW-0808">Transferase</keyword>
<evidence type="ECO:0000256" key="8">
    <source>
        <dbReference type="ARBA" id="ARBA00023239"/>
    </source>
</evidence>
<dbReference type="WBParaSite" id="NBR_0000709101-mRNA-1">
    <property type="protein sequence ID" value="NBR_0000709101-mRNA-1"/>
    <property type="gene ID" value="NBR_0000709101"/>
</dbReference>
<evidence type="ECO:0000313" key="14">
    <source>
        <dbReference type="EMBL" id="VDL70681.1"/>
    </source>
</evidence>
<dbReference type="Pfam" id="PF00266">
    <property type="entry name" value="Aminotran_5"/>
    <property type="match status" value="1"/>
</dbReference>
<dbReference type="Gene3D" id="3.40.640.10">
    <property type="entry name" value="Type I PLP-dependent aspartate aminotransferase-like (Major domain)"/>
    <property type="match status" value="1"/>
</dbReference>
<evidence type="ECO:0000256" key="5">
    <source>
        <dbReference type="ARBA" id="ARBA00022490"/>
    </source>
</evidence>
<gene>
    <name evidence="14" type="ORF">NBR_LOCUS7092</name>
</gene>
<dbReference type="Gene3D" id="1.10.260.50">
    <property type="match status" value="1"/>
</dbReference>
<name>A0A158QXN1_NIPBR</name>
<comment type="cofactor">
    <cofactor evidence="1">
        <name>pyridoxal 5'-phosphate</name>
        <dbReference type="ChEBI" id="CHEBI:597326"/>
    </cofactor>
</comment>
<evidence type="ECO:0000256" key="1">
    <source>
        <dbReference type="ARBA" id="ARBA00001933"/>
    </source>
</evidence>
<dbReference type="InterPro" id="IPR000192">
    <property type="entry name" value="Aminotrans_V_dom"/>
</dbReference>
<sequence length="478" mass="52019">MSWYIEEQEPIYLDYNATTPLDPRVKTAIAEGLELWANPSSRNPLAEKATAAIEKAKKAVGELLHVTDAEVVFTSGGTEANNWVIYSALERFKANPEHSSTIPHVISSAIEHPSVLEPLLHLRDSGSIELSLLPVNSTTGQVEPSDAGKATTSSTCLLTVMLANNETGVLQPIAELCDAVRRAAKKYDANVFFHSDVSQAVGKMDVNIAQLKVDAVSITGHKFYGPRNGALVMRSKYTTELVPLLRGGGQQHNLRSGTENTPMIMGLGAAASCCDVDRIEEQLRSVRDYFEQQLQELIPDDHLVNFANSPRLPNTSSVAFMKYPKTVADMMTKCKTFYASTGAACHSGIVSKLPSFSPVLLACGLSKELAERTIRFSFGRETTKADVDRVVKELKAILFLAKHGSSLMNAFSFTGKGTCSDPVHVASKALTGEEKDEDNALQSRPGSREQGLRAVVDGPENAAVSEWLVVFPIFRKMF</sequence>
<evidence type="ECO:0000256" key="6">
    <source>
        <dbReference type="ARBA" id="ARBA00022679"/>
    </source>
</evidence>
<keyword evidence="8" id="KW-0456">Lyase</keyword>
<evidence type="ECO:0000256" key="12">
    <source>
        <dbReference type="SAM" id="MobiDB-lite"/>
    </source>
</evidence>
<dbReference type="EC" id="4.4.1.16" evidence="10"/>
<protein>
    <recommendedName>
        <fullName evidence="11">Selenocysteine lyase</fullName>
        <ecNumber evidence="10">4.4.1.16</ecNumber>
    </recommendedName>
</protein>
<comment type="function">
    <text evidence="9">Catalyzes the decomposition of L-selenocysteine to L-alanine and elemental selenium.</text>
</comment>
<evidence type="ECO:0000256" key="10">
    <source>
        <dbReference type="ARBA" id="ARBA00039054"/>
    </source>
</evidence>
<dbReference type="AlphaFoldDB" id="A0A158QXN1"/>
<comment type="similarity">
    <text evidence="3">Belongs to the class-V pyridoxal-phosphate-dependent aminotransferase family.</text>
</comment>
<comment type="subcellular location">
    <subcellularLocation>
        <location evidence="2">Cytoplasm</location>
        <location evidence="2">Cytosol</location>
    </subcellularLocation>
</comment>
<evidence type="ECO:0000256" key="4">
    <source>
        <dbReference type="ARBA" id="ARBA00011738"/>
    </source>
</evidence>
<evidence type="ECO:0000313" key="16">
    <source>
        <dbReference type="WBParaSite" id="NBR_0000709101-mRNA-1"/>
    </source>
</evidence>
<dbReference type="InterPro" id="IPR016454">
    <property type="entry name" value="Cysteine_dSase"/>
</dbReference>
<dbReference type="InterPro" id="IPR015422">
    <property type="entry name" value="PyrdxlP-dep_Trfase_small"/>
</dbReference>
<dbReference type="OMA" id="IIYGQSE"/>
<dbReference type="PIRSF" id="PIRSF005572">
    <property type="entry name" value="NifS"/>
    <property type="match status" value="1"/>
</dbReference>
<reference evidence="14 15" key="2">
    <citation type="submission" date="2018-11" db="EMBL/GenBank/DDBJ databases">
        <authorList>
            <consortium name="Pathogen Informatics"/>
        </authorList>
    </citation>
    <scope>NUCLEOTIDE SEQUENCE [LARGE SCALE GENOMIC DNA]</scope>
</reference>
<organism evidence="16">
    <name type="scientific">Nippostrongylus brasiliensis</name>
    <name type="common">Rat hookworm</name>
    <dbReference type="NCBI Taxonomy" id="27835"/>
    <lineage>
        <taxon>Eukaryota</taxon>
        <taxon>Metazoa</taxon>
        <taxon>Ecdysozoa</taxon>
        <taxon>Nematoda</taxon>
        <taxon>Chromadorea</taxon>
        <taxon>Rhabditida</taxon>
        <taxon>Rhabditina</taxon>
        <taxon>Rhabditomorpha</taxon>
        <taxon>Strongyloidea</taxon>
        <taxon>Heligmosomidae</taxon>
        <taxon>Nippostrongylus</taxon>
    </lineage>
</organism>
<keyword evidence="15" id="KW-1185">Reference proteome</keyword>
<evidence type="ECO:0000256" key="2">
    <source>
        <dbReference type="ARBA" id="ARBA00004514"/>
    </source>
</evidence>
<evidence type="ECO:0000256" key="11">
    <source>
        <dbReference type="ARBA" id="ARBA00040554"/>
    </source>
</evidence>
<feature type="region of interest" description="Disordered" evidence="12">
    <location>
        <begin position="431"/>
        <end position="451"/>
    </location>
</feature>
<dbReference type="PANTHER" id="PTHR11601">
    <property type="entry name" value="CYSTEINE DESULFURYLASE FAMILY MEMBER"/>
    <property type="match status" value="1"/>
</dbReference>
<dbReference type="Gene3D" id="3.90.1150.10">
    <property type="entry name" value="Aspartate Aminotransferase, domain 1"/>
    <property type="match status" value="1"/>
</dbReference>
<dbReference type="Proteomes" id="UP000271162">
    <property type="component" value="Unassembled WGS sequence"/>
</dbReference>
<accession>A0A158QXN1</accession>
<dbReference type="PANTHER" id="PTHR11601:SF62">
    <property type="entry name" value="SELENOCYSTEINE LYASE"/>
    <property type="match status" value="1"/>
</dbReference>
<keyword evidence="5" id="KW-0963">Cytoplasm</keyword>
<feature type="domain" description="Aminotransferase class V" evidence="13">
    <location>
        <begin position="11"/>
        <end position="390"/>
    </location>
</feature>
<dbReference type="SUPFAM" id="SSF53383">
    <property type="entry name" value="PLP-dependent transferases"/>
    <property type="match status" value="1"/>
</dbReference>
<dbReference type="InterPro" id="IPR015421">
    <property type="entry name" value="PyrdxlP-dep_Trfase_major"/>
</dbReference>
<evidence type="ECO:0000256" key="7">
    <source>
        <dbReference type="ARBA" id="ARBA00022898"/>
    </source>
</evidence>
<dbReference type="STRING" id="27835.A0A158QXN1"/>
<evidence type="ECO:0000259" key="13">
    <source>
        <dbReference type="Pfam" id="PF00266"/>
    </source>
</evidence>
<dbReference type="GO" id="GO:0005829">
    <property type="term" value="C:cytosol"/>
    <property type="evidence" value="ECO:0007669"/>
    <property type="project" value="UniProtKB-SubCell"/>
</dbReference>
<comment type="subunit">
    <text evidence="4">Homodimer.</text>
</comment>
<evidence type="ECO:0000256" key="3">
    <source>
        <dbReference type="ARBA" id="ARBA00009236"/>
    </source>
</evidence>